<sequence>MRVRLSVAGLASALSLALLAGCAVAGTRPDYVGTTEPFASDAVYFVVTDRFVNGDTANDHREQGGAHRTFDIPVHCADGIDGNIGYLGGDFRGVLDNAGYIRDLGFGAVWITPIVDNPDEAFTGSREISCTSSLTDRGKTGYHGYWGINFHKLDEHLPSAGLDFAGFTRGLHAAGLKVVLDIVGNHGSPAWTMPERQPQFGQLFDKDGTLVADHQNLPPQQLDPQHNPLHAFYNNIGPVDADKGSIFDGNLAELSDFNQHNPAVMDYLAGAYLQWAGQGVDALRIDTIGWLPHPWWHAFVGRIRAEHPGMFMFGEAFDYDAARIAEHTWPANANVSVLDFPLRGALEAVFGREGKGFEALAEPLHLSGGPYANPYELMTFYDNHDMPRIDASDAGFIDAHNWLFTARGIPVLYYGSETGFMRGRAEHAGNRAYFGQQRVDAAPASPIFGPLQRIAKLREATPALQRGLQVNERLQGEQAVFYRVLQQGDVAQTVLVLLNKGDAAQDFEVRDYLQQGQWRDALDGGSVVVKDVLHAEVPAHGVKVFVLDAPVKQPQLQERLDAAMADQAARTARLAH</sequence>
<dbReference type="OrthoDB" id="9805159at2"/>
<keyword evidence="7" id="KW-1185">Reference proteome</keyword>
<dbReference type="GO" id="GO:0005975">
    <property type="term" value="P:carbohydrate metabolic process"/>
    <property type="evidence" value="ECO:0007669"/>
    <property type="project" value="InterPro"/>
</dbReference>
<evidence type="ECO:0000256" key="1">
    <source>
        <dbReference type="ARBA" id="ARBA00001913"/>
    </source>
</evidence>
<dbReference type="PATRIC" id="fig|659018.3.peg.1248"/>
<dbReference type="SUPFAM" id="SSF51445">
    <property type="entry name" value="(Trans)glycosidases"/>
    <property type="match status" value="1"/>
</dbReference>
<comment type="cofactor">
    <cofactor evidence="1">
        <name>Ca(2+)</name>
        <dbReference type="ChEBI" id="CHEBI:29108"/>
    </cofactor>
</comment>
<protein>
    <submittedName>
        <fullName evidence="6">Cyclomaltodextrin glucanotransferase</fullName>
    </submittedName>
</protein>
<dbReference type="Proteomes" id="UP000050940">
    <property type="component" value="Unassembled WGS sequence"/>
</dbReference>
<feature type="domain" description="Glycosyl hydrolase family 13 catalytic" evidence="5">
    <location>
        <begin position="45"/>
        <end position="458"/>
    </location>
</feature>
<evidence type="ECO:0000256" key="2">
    <source>
        <dbReference type="ARBA" id="ARBA00022723"/>
    </source>
</evidence>
<organism evidence="6 7">
    <name type="scientific">Stenotrophomonas daejeonensis</name>
    <dbReference type="NCBI Taxonomy" id="659018"/>
    <lineage>
        <taxon>Bacteria</taxon>
        <taxon>Pseudomonadati</taxon>
        <taxon>Pseudomonadota</taxon>
        <taxon>Gammaproteobacteria</taxon>
        <taxon>Lysobacterales</taxon>
        <taxon>Lysobacteraceae</taxon>
        <taxon>Stenotrophomonas</taxon>
    </lineage>
</organism>
<evidence type="ECO:0000313" key="6">
    <source>
        <dbReference type="EMBL" id="KRG86231.1"/>
    </source>
</evidence>
<dbReference type="EMBL" id="LDJP01000035">
    <property type="protein sequence ID" value="KRG86231.1"/>
    <property type="molecule type" value="Genomic_DNA"/>
</dbReference>
<keyword evidence="2" id="KW-0479">Metal-binding</keyword>
<evidence type="ECO:0000259" key="5">
    <source>
        <dbReference type="SMART" id="SM00642"/>
    </source>
</evidence>
<dbReference type="RefSeq" id="WP_057640460.1">
    <property type="nucleotide sequence ID" value="NZ_LDJP01000035.1"/>
</dbReference>
<keyword evidence="3 4" id="KW-0732">Signal</keyword>
<reference evidence="6 7" key="1">
    <citation type="submission" date="2015-05" db="EMBL/GenBank/DDBJ databases">
        <title>Genome sequencing and analysis of members of genus Stenotrophomonas.</title>
        <authorList>
            <person name="Patil P.P."/>
            <person name="Midha S."/>
            <person name="Patil P.B."/>
        </authorList>
    </citation>
    <scope>NUCLEOTIDE SEQUENCE [LARGE SCALE GENOMIC DNA]</scope>
    <source>
        <strain evidence="6 7">JCM 16244</strain>
    </source>
</reference>
<comment type="caution">
    <text evidence="6">The sequence shown here is derived from an EMBL/GenBank/DDBJ whole genome shotgun (WGS) entry which is preliminary data.</text>
</comment>
<dbReference type="InterPro" id="IPR006047">
    <property type="entry name" value="GH13_cat_dom"/>
</dbReference>
<dbReference type="PANTHER" id="PTHR10357">
    <property type="entry name" value="ALPHA-AMYLASE FAMILY MEMBER"/>
    <property type="match status" value="1"/>
</dbReference>
<evidence type="ECO:0000256" key="4">
    <source>
        <dbReference type="SAM" id="SignalP"/>
    </source>
</evidence>
<dbReference type="GO" id="GO:0016740">
    <property type="term" value="F:transferase activity"/>
    <property type="evidence" value="ECO:0007669"/>
    <property type="project" value="UniProtKB-KW"/>
</dbReference>
<dbReference type="Gene3D" id="3.20.20.80">
    <property type="entry name" value="Glycosidases"/>
    <property type="match status" value="1"/>
</dbReference>
<accession>A0A0R0E5Y2</accession>
<name>A0A0R0E5Y2_9GAMM</name>
<dbReference type="CDD" id="cd11339">
    <property type="entry name" value="AmyAc_bac_CMD_like_2"/>
    <property type="match status" value="1"/>
</dbReference>
<gene>
    <name evidence="6" type="ORF">ABB34_06610</name>
</gene>
<dbReference type="PROSITE" id="PS51257">
    <property type="entry name" value="PROKAR_LIPOPROTEIN"/>
    <property type="match status" value="1"/>
</dbReference>
<dbReference type="PANTHER" id="PTHR10357:SF215">
    <property type="entry name" value="ALPHA-AMYLASE 1"/>
    <property type="match status" value="1"/>
</dbReference>
<evidence type="ECO:0000256" key="3">
    <source>
        <dbReference type="ARBA" id="ARBA00022729"/>
    </source>
</evidence>
<dbReference type="InterPro" id="IPR013780">
    <property type="entry name" value="Glyco_hydro_b"/>
</dbReference>
<dbReference type="AlphaFoldDB" id="A0A0R0E5Y2"/>
<feature type="chain" id="PRO_5006396793" evidence="4">
    <location>
        <begin position="26"/>
        <end position="576"/>
    </location>
</feature>
<proteinExistence type="predicted"/>
<feature type="signal peptide" evidence="4">
    <location>
        <begin position="1"/>
        <end position="25"/>
    </location>
</feature>
<dbReference type="Gene3D" id="2.60.40.1180">
    <property type="entry name" value="Golgi alpha-mannosidase II"/>
    <property type="match status" value="1"/>
</dbReference>
<dbReference type="STRING" id="659018.ABB34_06610"/>
<dbReference type="Pfam" id="PF00128">
    <property type="entry name" value="Alpha-amylase"/>
    <property type="match status" value="1"/>
</dbReference>
<keyword evidence="6" id="KW-0808">Transferase</keyword>
<dbReference type="InterPro" id="IPR017853">
    <property type="entry name" value="GH"/>
</dbReference>
<evidence type="ECO:0000313" key="7">
    <source>
        <dbReference type="Proteomes" id="UP000050940"/>
    </source>
</evidence>
<dbReference type="SMART" id="SM00642">
    <property type="entry name" value="Aamy"/>
    <property type="match status" value="1"/>
</dbReference>
<dbReference type="GO" id="GO:0046872">
    <property type="term" value="F:metal ion binding"/>
    <property type="evidence" value="ECO:0007669"/>
    <property type="project" value="UniProtKB-KW"/>
</dbReference>